<proteinExistence type="predicted"/>
<gene>
    <name evidence="1" type="ORF">H9N25_06695</name>
</gene>
<dbReference type="Proteomes" id="UP000516439">
    <property type="component" value="Chromosome"/>
</dbReference>
<protein>
    <recommendedName>
        <fullName evidence="3">2'-5' RNA ligase</fullName>
    </recommendedName>
</protein>
<evidence type="ECO:0000313" key="2">
    <source>
        <dbReference type="Proteomes" id="UP000516439"/>
    </source>
</evidence>
<sequence>MNLKLKKDWYSIVVYPQREVINDVKVLKDRLAAKIGWYASRNSEAHITVVTFLADRYEFGFYKKCIEKICCSQRPHKVIFDHVNVSKFSHAIVLLPNDSCKLYLKDLLNVFRERLKSKNTVNGANAHISIGRDLSSVQIDRAAHLYGNINLEFNCDTIAIRKLDKVKQQFVVINEFKLLGSPLNHYQYSLL</sequence>
<keyword evidence="2" id="KW-1185">Reference proteome</keyword>
<dbReference type="InterPro" id="IPR009097">
    <property type="entry name" value="Cyclic_Pdiesterase"/>
</dbReference>
<organism evidence="1 2">
    <name type="scientific">Pedobacter riviphilus</name>
    <dbReference type="NCBI Taxonomy" id="2766984"/>
    <lineage>
        <taxon>Bacteria</taxon>
        <taxon>Pseudomonadati</taxon>
        <taxon>Bacteroidota</taxon>
        <taxon>Sphingobacteriia</taxon>
        <taxon>Sphingobacteriales</taxon>
        <taxon>Sphingobacteriaceae</taxon>
        <taxon>Pedobacter</taxon>
    </lineage>
</organism>
<dbReference type="SUPFAM" id="SSF55144">
    <property type="entry name" value="LigT-like"/>
    <property type="match status" value="1"/>
</dbReference>
<dbReference type="Gene3D" id="3.90.1140.10">
    <property type="entry name" value="Cyclic phosphodiesterase"/>
    <property type="match status" value="1"/>
</dbReference>
<dbReference type="RefSeq" id="WP_167293958.1">
    <property type="nucleotide sequence ID" value="NZ_CP061171.1"/>
</dbReference>
<accession>A0ABX6TP12</accession>
<name>A0ABX6TP12_9SPHI</name>
<dbReference type="EMBL" id="CP061171">
    <property type="protein sequence ID" value="QNR86105.1"/>
    <property type="molecule type" value="Genomic_DNA"/>
</dbReference>
<evidence type="ECO:0008006" key="3">
    <source>
        <dbReference type="Google" id="ProtNLM"/>
    </source>
</evidence>
<reference evidence="1 2" key="1">
    <citation type="submission" date="2020-09" db="EMBL/GenBank/DDBJ databases">
        <title>Pedobacter sp. SW-16 isolated from soil near Yeocheon.</title>
        <authorList>
            <person name="Im H.S."/>
            <person name="Joung Y."/>
            <person name="Lee S.-S."/>
        </authorList>
    </citation>
    <scope>NUCLEOTIDE SEQUENCE [LARGE SCALE GENOMIC DNA]</scope>
    <source>
        <strain evidence="1 2">SW-16</strain>
    </source>
</reference>
<evidence type="ECO:0000313" key="1">
    <source>
        <dbReference type="EMBL" id="QNR86105.1"/>
    </source>
</evidence>